<dbReference type="AlphaFoldDB" id="A0A6C0HM64"/>
<feature type="transmembrane region" description="Helical" evidence="1">
    <location>
        <begin position="6"/>
        <end position="23"/>
    </location>
</feature>
<feature type="transmembrane region" description="Helical" evidence="1">
    <location>
        <begin position="35"/>
        <end position="56"/>
    </location>
</feature>
<keyword evidence="1" id="KW-0812">Transmembrane</keyword>
<organism evidence="2">
    <name type="scientific">viral metagenome</name>
    <dbReference type="NCBI Taxonomy" id="1070528"/>
    <lineage>
        <taxon>unclassified sequences</taxon>
        <taxon>metagenomes</taxon>
        <taxon>organismal metagenomes</taxon>
    </lineage>
</organism>
<reference evidence="2" key="1">
    <citation type="journal article" date="2020" name="Nature">
        <title>Giant virus diversity and host interactions through global metagenomics.</title>
        <authorList>
            <person name="Schulz F."/>
            <person name="Roux S."/>
            <person name="Paez-Espino D."/>
            <person name="Jungbluth S."/>
            <person name="Walsh D.A."/>
            <person name="Denef V.J."/>
            <person name="McMahon K.D."/>
            <person name="Konstantinidis K.T."/>
            <person name="Eloe-Fadrosh E.A."/>
            <person name="Kyrpides N.C."/>
            <person name="Woyke T."/>
        </authorList>
    </citation>
    <scope>NUCLEOTIDE SEQUENCE</scope>
    <source>
        <strain evidence="2">GVMAG-M-3300023184-13</strain>
    </source>
</reference>
<name>A0A6C0HM64_9ZZZZ</name>
<sequence length="208" mass="22723">MTYQCTPKILCLVAILLIVIIFAKQIFITLPMLKLLFTDQISFILVSILCIFVLLYDLQTGIILSIIVIILGLNISAPINGNVSRFSNVATSDRNYASASELFYNKTGPAPNGNLPPFQISESPIEQTPNSMIPINSNVATSKSCQEPDFVTQTSAPTRDGYDVVGCPYDMKDSLQNLTNYGPPLAKCSAYSDKSFSCNGTLFYPLNA</sequence>
<keyword evidence="1" id="KW-1133">Transmembrane helix</keyword>
<proteinExistence type="predicted"/>
<accession>A0A6C0HM64</accession>
<dbReference type="EMBL" id="MN739979">
    <property type="protein sequence ID" value="QHT81205.1"/>
    <property type="molecule type" value="Genomic_DNA"/>
</dbReference>
<evidence type="ECO:0000256" key="1">
    <source>
        <dbReference type="SAM" id="Phobius"/>
    </source>
</evidence>
<evidence type="ECO:0000313" key="2">
    <source>
        <dbReference type="EMBL" id="QHT81205.1"/>
    </source>
</evidence>
<protein>
    <submittedName>
        <fullName evidence="2">Uncharacterized protein</fullName>
    </submittedName>
</protein>
<keyword evidence="1" id="KW-0472">Membrane</keyword>